<organism evidence="2 3">
    <name type="scientific">Rhodocytophaga aerolata</name>
    <dbReference type="NCBI Taxonomy" id="455078"/>
    <lineage>
        <taxon>Bacteria</taxon>
        <taxon>Pseudomonadati</taxon>
        <taxon>Bacteroidota</taxon>
        <taxon>Cytophagia</taxon>
        <taxon>Cytophagales</taxon>
        <taxon>Rhodocytophagaceae</taxon>
        <taxon>Rhodocytophaga</taxon>
    </lineage>
</organism>
<proteinExistence type="predicted"/>
<keyword evidence="3" id="KW-1185">Reference proteome</keyword>
<dbReference type="Proteomes" id="UP001168528">
    <property type="component" value="Unassembled WGS sequence"/>
</dbReference>
<dbReference type="Pfam" id="PF14054">
    <property type="entry name" value="DUF4249"/>
    <property type="match status" value="1"/>
</dbReference>
<evidence type="ECO:0000313" key="2">
    <source>
        <dbReference type="EMBL" id="MDO1444874.1"/>
    </source>
</evidence>
<feature type="chain" id="PRO_5045173086" evidence="1">
    <location>
        <begin position="21"/>
        <end position="271"/>
    </location>
</feature>
<protein>
    <submittedName>
        <fullName evidence="2">DUF4249 domain-containing protein</fullName>
    </submittedName>
</protein>
<name>A0ABT8QYX4_9BACT</name>
<gene>
    <name evidence="2" type="ORF">Q0590_01360</name>
</gene>
<dbReference type="EMBL" id="JAUKPO010000001">
    <property type="protein sequence ID" value="MDO1444874.1"/>
    <property type="molecule type" value="Genomic_DNA"/>
</dbReference>
<comment type="caution">
    <text evidence="2">The sequence shown here is derived from an EMBL/GenBank/DDBJ whole genome shotgun (WGS) entry which is preliminary data.</text>
</comment>
<dbReference type="InterPro" id="IPR025345">
    <property type="entry name" value="DUF4249"/>
</dbReference>
<dbReference type="PROSITE" id="PS51257">
    <property type="entry name" value="PROKAR_LIPOPROTEIN"/>
    <property type="match status" value="1"/>
</dbReference>
<dbReference type="RefSeq" id="WP_302035675.1">
    <property type="nucleotide sequence ID" value="NZ_JAUKPO010000001.1"/>
</dbReference>
<feature type="signal peptide" evidence="1">
    <location>
        <begin position="1"/>
        <end position="20"/>
    </location>
</feature>
<sequence>MKTINIYIFAGLLFLLSACQEVIEVPLDNTNPKLVVEGAITNQPGPYYVKLSQTGDFYSTAPAPKVTDAVVTISDDAGNSEVLTHLSDQPGTYATSSLQGETGRTYTLTIVHEGQNYQAQSKLLPVTNIDKLEVRFVPESPTKDEGYYIYFFAKEPQGETNYYRFMVYENDSLYNSINDLLVSNDDFIKGDIENLELGYAFQLNDEVKLEMHSISKEVYDYYIGLINIYNNDGGLFSPPPVNPPSNISNGALGVFRASSVVSQTVTITGEE</sequence>
<reference evidence="2" key="1">
    <citation type="submission" date="2023-07" db="EMBL/GenBank/DDBJ databases">
        <title>The genome sequence of Rhodocytophaga aerolata KACC 12507.</title>
        <authorList>
            <person name="Zhang X."/>
        </authorList>
    </citation>
    <scope>NUCLEOTIDE SEQUENCE</scope>
    <source>
        <strain evidence="2">KACC 12507</strain>
    </source>
</reference>
<evidence type="ECO:0000256" key="1">
    <source>
        <dbReference type="SAM" id="SignalP"/>
    </source>
</evidence>
<evidence type="ECO:0000313" key="3">
    <source>
        <dbReference type="Proteomes" id="UP001168528"/>
    </source>
</evidence>
<accession>A0ABT8QYX4</accession>
<keyword evidence="1" id="KW-0732">Signal</keyword>